<proteinExistence type="predicted"/>
<dbReference type="STRING" id="943830.A4A58_28875"/>
<evidence type="ECO:0000313" key="4">
    <source>
        <dbReference type="Proteomes" id="UP000076574"/>
    </source>
</evidence>
<feature type="region of interest" description="Disordered" evidence="1">
    <location>
        <begin position="63"/>
        <end position="101"/>
    </location>
</feature>
<feature type="compositionally biased region" description="Pro residues" evidence="1">
    <location>
        <begin position="226"/>
        <end position="238"/>
    </location>
</feature>
<evidence type="ECO:0000256" key="2">
    <source>
        <dbReference type="SAM" id="Phobius"/>
    </source>
</evidence>
<comment type="caution">
    <text evidence="3">The sequence shown here is derived from an EMBL/GenBank/DDBJ whole genome shotgun (WGS) entry which is preliminary data.</text>
</comment>
<organism evidence="3 4">
    <name type="scientific">Tardiphaga robiniae</name>
    <dbReference type="NCBI Taxonomy" id="943830"/>
    <lineage>
        <taxon>Bacteria</taxon>
        <taxon>Pseudomonadati</taxon>
        <taxon>Pseudomonadota</taxon>
        <taxon>Alphaproteobacteria</taxon>
        <taxon>Hyphomicrobiales</taxon>
        <taxon>Nitrobacteraceae</taxon>
        <taxon>Tardiphaga</taxon>
    </lineage>
</organism>
<reference evidence="3 4" key="1">
    <citation type="submission" date="2016-03" db="EMBL/GenBank/DDBJ databases">
        <title>Microsymbionts genomes from the relict species Vavilovia formosa (Stev.) Fed.</title>
        <authorList>
            <person name="Kopat V."/>
            <person name="Chirak E."/>
            <person name="Kimeklis A."/>
            <person name="Andronov E."/>
        </authorList>
    </citation>
    <scope>NUCLEOTIDE SEQUENCE [LARGE SCALE GENOMIC DNA]</scope>
    <source>
        <strain evidence="3 4">Vaf07</strain>
    </source>
</reference>
<evidence type="ECO:0008006" key="5">
    <source>
        <dbReference type="Google" id="ProtNLM"/>
    </source>
</evidence>
<keyword evidence="4" id="KW-1185">Reference proteome</keyword>
<feature type="region of interest" description="Disordered" evidence="1">
    <location>
        <begin position="136"/>
        <end position="242"/>
    </location>
</feature>
<keyword evidence="2" id="KW-0472">Membrane</keyword>
<keyword evidence="2" id="KW-0812">Transmembrane</keyword>
<protein>
    <recommendedName>
        <fullName evidence="5">DUF308 domain-containing protein</fullName>
    </recommendedName>
</protein>
<evidence type="ECO:0000313" key="3">
    <source>
        <dbReference type="EMBL" id="KZD22630.1"/>
    </source>
</evidence>
<dbReference type="RefSeq" id="WP_068734267.1">
    <property type="nucleotide sequence ID" value="NZ_LVYV01000018.1"/>
</dbReference>
<gene>
    <name evidence="3" type="ORF">A4A58_28875</name>
</gene>
<feature type="transmembrane region" description="Helical" evidence="2">
    <location>
        <begin position="32"/>
        <end position="55"/>
    </location>
</feature>
<accession>A0A163YVN2</accession>
<keyword evidence="2" id="KW-1133">Transmembrane helix</keyword>
<feature type="compositionally biased region" description="Low complexity" evidence="1">
    <location>
        <begin position="166"/>
        <end position="184"/>
    </location>
</feature>
<name>A0A163YVN2_9BRAD</name>
<evidence type="ECO:0000256" key="1">
    <source>
        <dbReference type="SAM" id="MobiDB-lite"/>
    </source>
</evidence>
<dbReference type="OrthoDB" id="8456817at2"/>
<dbReference type="AlphaFoldDB" id="A0A163YVN2"/>
<sequence length="287" mass="30894">MKLLLIAGIGVILAGLAAIGFGIPVKEFGFGNTLILTGTVGACTGLIMVSMALAVGELKKFGPQGEIDEPVPSPRLPRRELKLPPVPREDAEEADDAPAPAPLFSRDQLAARPAVPEPGVPPWQDEVLRDRERLASAAAEAPVPEEPKRRNLLFQSSRRERERAEAAAAFEAAMPTPEAPAEQPKSFEDAWPQPDRSRSDAIRRAARTSSSPSDKLPDAALIPDRYVPPTPAEEPPQAPDVTVLKSGVVDGMAYSLYSDGSIEAQMPEGMMRFASIDELREHLDNRG</sequence>
<dbReference type="Proteomes" id="UP000076574">
    <property type="component" value="Unassembled WGS sequence"/>
</dbReference>
<dbReference type="EMBL" id="LVYV01000018">
    <property type="protein sequence ID" value="KZD22630.1"/>
    <property type="molecule type" value="Genomic_DNA"/>
</dbReference>